<evidence type="ECO:0000313" key="3">
    <source>
        <dbReference type="Proteomes" id="UP000676325"/>
    </source>
</evidence>
<dbReference type="Pfam" id="PF13365">
    <property type="entry name" value="Trypsin_2"/>
    <property type="match status" value="1"/>
</dbReference>
<feature type="signal peptide" evidence="1">
    <location>
        <begin position="1"/>
        <end position="24"/>
    </location>
</feature>
<reference evidence="2" key="1">
    <citation type="submission" date="2021-04" db="EMBL/GenBank/DDBJ databases">
        <title>Genome based classification of Actinospica acidithermotolerans sp. nov., an actinobacterium isolated from an Indonesian hot spring.</title>
        <authorList>
            <person name="Kusuma A.B."/>
            <person name="Putra K.E."/>
            <person name="Nafisah S."/>
            <person name="Loh J."/>
            <person name="Nouioui I."/>
            <person name="Goodfellow M."/>
        </authorList>
    </citation>
    <scope>NUCLEOTIDE SEQUENCE</scope>
    <source>
        <strain evidence="2">MGRD01-02</strain>
    </source>
</reference>
<name>A0A941EEZ4_9ACTN</name>
<dbReference type="EMBL" id="JAGSOH010000116">
    <property type="protein sequence ID" value="MBR7830151.1"/>
    <property type="molecule type" value="Genomic_DNA"/>
</dbReference>
<sequence length="271" mass="28039">MTGSHIPVPPISLLVAKFFAPLLAASTISALPAPPVLLTANRPSTPLAGAPFGGMPQIGELVWQNPDGSPGAKLCSAVAVDSAGGDLIATAAHCLGGVVSRIGAPMTVAYIPGSDKGSRPYGVWYPTRIIRPPQWMNGVKNPDFDIAFATVARQGDPRPLAFVTGSEHFGAVPSTGRLAVLVGYPYTSPDPIACRTRVRFRSPTQLELDCAGFPGGISGGPVLTDIDPDTGIGTVVGVMGGYQDGGTRSDITYAAALTPAIRQLYREAAQY</sequence>
<feature type="chain" id="PRO_5038668092" evidence="1">
    <location>
        <begin position="25"/>
        <end position="271"/>
    </location>
</feature>
<proteinExistence type="predicted"/>
<protein>
    <submittedName>
        <fullName evidence="2">Trypsin-like peptidase domain-containing protein</fullName>
    </submittedName>
</protein>
<dbReference type="InterPro" id="IPR043504">
    <property type="entry name" value="Peptidase_S1_PA_chymotrypsin"/>
</dbReference>
<accession>A0A941EEZ4</accession>
<keyword evidence="1" id="KW-0732">Signal</keyword>
<dbReference type="AlphaFoldDB" id="A0A941EEZ4"/>
<organism evidence="2 3">
    <name type="scientific">Actinospica acidithermotolerans</name>
    <dbReference type="NCBI Taxonomy" id="2828514"/>
    <lineage>
        <taxon>Bacteria</taxon>
        <taxon>Bacillati</taxon>
        <taxon>Actinomycetota</taxon>
        <taxon>Actinomycetes</taxon>
        <taxon>Catenulisporales</taxon>
        <taxon>Actinospicaceae</taxon>
        <taxon>Actinospica</taxon>
    </lineage>
</organism>
<dbReference type="SUPFAM" id="SSF50494">
    <property type="entry name" value="Trypsin-like serine proteases"/>
    <property type="match status" value="1"/>
</dbReference>
<keyword evidence="3" id="KW-1185">Reference proteome</keyword>
<dbReference type="Gene3D" id="2.40.10.10">
    <property type="entry name" value="Trypsin-like serine proteases"/>
    <property type="match status" value="2"/>
</dbReference>
<comment type="caution">
    <text evidence="2">The sequence shown here is derived from an EMBL/GenBank/DDBJ whole genome shotgun (WGS) entry which is preliminary data.</text>
</comment>
<dbReference type="InterPro" id="IPR009003">
    <property type="entry name" value="Peptidase_S1_PA"/>
</dbReference>
<dbReference type="RefSeq" id="WP_212521280.1">
    <property type="nucleotide sequence ID" value="NZ_JAGSOH010000116.1"/>
</dbReference>
<gene>
    <name evidence="2" type="ORF">KDK95_27860</name>
</gene>
<dbReference type="Proteomes" id="UP000676325">
    <property type="component" value="Unassembled WGS sequence"/>
</dbReference>
<evidence type="ECO:0000256" key="1">
    <source>
        <dbReference type="SAM" id="SignalP"/>
    </source>
</evidence>
<evidence type="ECO:0000313" key="2">
    <source>
        <dbReference type="EMBL" id="MBR7830151.1"/>
    </source>
</evidence>